<feature type="domain" description="Xylose isomerase-like TIM barrel" evidence="1">
    <location>
        <begin position="27"/>
        <end position="199"/>
    </location>
</feature>
<dbReference type="Pfam" id="PF01261">
    <property type="entry name" value="AP_endonuc_2"/>
    <property type="match status" value="1"/>
</dbReference>
<gene>
    <name evidence="2" type="ORF">IAB02_00900</name>
</gene>
<evidence type="ECO:0000259" key="1">
    <source>
        <dbReference type="Pfam" id="PF01261"/>
    </source>
</evidence>
<evidence type="ECO:0000313" key="3">
    <source>
        <dbReference type="Proteomes" id="UP000824072"/>
    </source>
</evidence>
<protein>
    <submittedName>
        <fullName evidence="2">Sugar phosphate isomerase/epimerase</fullName>
    </submittedName>
</protein>
<organism evidence="2 3">
    <name type="scientific">Candidatus Pullichristensenella excrementigallinarum</name>
    <dbReference type="NCBI Taxonomy" id="2840907"/>
    <lineage>
        <taxon>Bacteria</taxon>
        <taxon>Bacillati</taxon>
        <taxon>Bacillota</taxon>
        <taxon>Clostridia</taxon>
        <taxon>Candidatus Pullichristensenella</taxon>
    </lineage>
</organism>
<dbReference type="InterPro" id="IPR013022">
    <property type="entry name" value="Xyl_isomerase-like_TIM-brl"/>
</dbReference>
<dbReference type="Gene3D" id="3.20.20.150">
    <property type="entry name" value="Divalent-metal-dependent TIM barrel enzymes"/>
    <property type="match status" value="1"/>
</dbReference>
<dbReference type="InterPro" id="IPR036237">
    <property type="entry name" value="Xyl_isomerase-like_sf"/>
</dbReference>
<dbReference type="GO" id="GO:0016853">
    <property type="term" value="F:isomerase activity"/>
    <property type="evidence" value="ECO:0007669"/>
    <property type="project" value="UniProtKB-KW"/>
</dbReference>
<accession>A0A9D1I960</accession>
<reference evidence="2" key="1">
    <citation type="submission" date="2020-10" db="EMBL/GenBank/DDBJ databases">
        <authorList>
            <person name="Gilroy R."/>
        </authorList>
    </citation>
    <scope>NUCLEOTIDE SEQUENCE</scope>
    <source>
        <strain evidence="2">ChiHcec3-11533</strain>
    </source>
</reference>
<dbReference type="SUPFAM" id="SSF51658">
    <property type="entry name" value="Xylose isomerase-like"/>
    <property type="match status" value="1"/>
</dbReference>
<dbReference type="EMBL" id="DVMU01000019">
    <property type="protein sequence ID" value="HIU33095.1"/>
    <property type="molecule type" value="Genomic_DNA"/>
</dbReference>
<evidence type="ECO:0000313" key="2">
    <source>
        <dbReference type="EMBL" id="HIU33095.1"/>
    </source>
</evidence>
<name>A0A9D1I960_9FIRM</name>
<sequence length="224" mass="25525">MKVGLYSISCSGVWFNDRPALTVEEFIDIAKKYGYEGVEIDLKRPHGSPIDLDSKRCAEIRAYAEKQGLPICAVAANNNFAMPIPELIENELLMVREQIRVAKELGAPVLRLFAAWRGIVMREGIATYEVTRTPEYYGALKYQQFQTILACFRECVKWAEEAGVVLALQNHEPIIKTYEDMLEFVRLVDSPYFKCCFDAPCLGWNEKVQSDEYIWKATHDVGAL</sequence>
<dbReference type="Proteomes" id="UP000824072">
    <property type="component" value="Unassembled WGS sequence"/>
</dbReference>
<proteinExistence type="predicted"/>
<dbReference type="AlphaFoldDB" id="A0A9D1I960"/>
<feature type="non-terminal residue" evidence="2">
    <location>
        <position position="224"/>
    </location>
</feature>
<reference evidence="2" key="2">
    <citation type="journal article" date="2021" name="PeerJ">
        <title>Extensive microbial diversity within the chicken gut microbiome revealed by metagenomics and culture.</title>
        <authorList>
            <person name="Gilroy R."/>
            <person name="Ravi A."/>
            <person name="Getino M."/>
            <person name="Pursley I."/>
            <person name="Horton D.L."/>
            <person name="Alikhan N.F."/>
            <person name="Baker D."/>
            <person name="Gharbi K."/>
            <person name="Hall N."/>
            <person name="Watson M."/>
            <person name="Adriaenssens E.M."/>
            <person name="Foster-Nyarko E."/>
            <person name="Jarju S."/>
            <person name="Secka A."/>
            <person name="Antonio M."/>
            <person name="Oren A."/>
            <person name="Chaudhuri R.R."/>
            <person name="La Ragione R."/>
            <person name="Hildebrand F."/>
            <person name="Pallen M.J."/>
        </authorList>
    </citation>
    <scope>NUCLEOTIDE SEQUENCE</scope>
    <source>
        <strain evidence="2">ChiHcec3-11533</strain>
    </source>
</reference>
<keyword evidence="2" id="KW-0413">Isomerase</keyword>
<comment type="caution">
    <text evidence="2">The sequence shown here is derived from an EMBL/GenBank/DDBJ whole genome shotgun (WGS) entry which is preliminary data.</text>
</comment>
<dbReference type="InterPro" id="IPR050312">
    <property type="entry name" value="IolE/XylAMocC-like"/>
</dbReference>
<dbReference type="PANTHER" id="PTHR12110:SF53">
    <property type="entry name" value="BLR5974 PROTEIN"/>
    <property type="match status" value="1"/>
</dbReference>
<dbReference type="PANTHER" id="PTHR12110">
    <property type="entry name" value="HYDROXYPYRUVATE ISOMERASE"/>
    <property type="match status" value="1"/>
</dbReference>